<evidence type="ECO:0000313" key="2">
    <source>
        <dbReference type="EMBL" id="CAG8821255.1"/>
    </source>
</evidence>
<sequence length="153" mass="18166">MEPKHLYGSIDYTSLVKARNTLHRVLENAHSEDMDILPQDKFCYELSWKILKKILNFHSIEVDKRNITVHCYQEEILDDLFANTAKEFLQDLDQLLVKYPYRFYAYGSRVKGTARKFSDLDLCYQENIPENILSHLREDFEESNLPFKVDLVN</sequence>
<comment type="caution">
    <text evidence="2">The sequence shown here is derived from an EMBL/GenBank/DDBJ whole genome shotgun (WGS) entry which is preliminary data.</text>
</comment>
<dbReference type="Proteomes" id="UP000789901">
    <property type="component" value="Unassembled WGS sequence"/>
</dbReference>
<keyword evidence="3" id="KW-1185">Reference proteome</keyword>
<protein>
    <submittedName>
        <fullName evidence="2">1131_t:CDS:1</fullName>
    </submittedName>
</protein>
<dbReference type="CDD" id="cd05403">
    <property type="entry name" value="NT_KNTase_like"/>
    <property type="match status" value="1"/>
</dbReference>
<dbReference type="Gene3D" id="3.30.460.10">
    <property type="entry name" value="Beta Polymerase, domain 2"/>
    <property type="match status" value="1"/>
</dbReference>
<dbReference type="EMBL" id="CAJVQB010034507">
    <property type="protein sequence ID" value="CAG8821255.1"/>
    <property type="molecule type" value="Genomic_DNA"/>
</dbReference>
<evidence type="ECO:0000313" key="3">
    <source>
        <dbReference type="Proteomes" id="UP000789901"/>
    </source>
</evidence>
<evidence type="ECO:0000259" key="1">
    <source>
        <dbReference type="Pfam" id="PF01909"/>
    </source>
</evidence>
<feature type="domain" description="Polymerase nucleotidyl transferase" evidence="1">
    <location>
        <begin position="86"/>
        <end position="152"/>
    </location>
</feature>
<dbReference type="InterPro" id="IPR043519">
    <property type="entry name" value="NT_sf"/>
</dbReference>
<dbReference type="Pfam" id="PF01909">
    <property type="entry name" value="NTP_transf_2"/>
    <property type="match status" value="1"/>
</dbReference>
<dbReference type="SUPFAM" id="SSF81301">
    <property type="entry name" value="Nucleotidyltransferase"/>
    <property type="match status" value="1"/>
</dbReference>
<organism evidence="2 3">
    <name type="scientific">Gigaspora margarita</name>
    <dbReference type="NCBI Taxonomy" id="4874"/>
    <lineage>
        <taxon>Eukaryota</taxon>
        <taxon>Fungi</taxon>
        <taxon>Fungi incertae sedis</taxon>
        <taxon>Mucoromycota</taxon>
        <taxon>Glomeromycotina</taxon>
        <taxon>Glomeromycetes</taxon>
        <taxon>Diversisporales</taxon>
        <taxon>Gigasporaceae</taxon>
        <taxon>Gigaspora</taxon>
    </lineage>
</organism>
<proteinExistence type="predicted"/>
<name>A0ABN7W9S8_GIGMA</name>
<dbReference type="SUPFAM" id="SSF81593">
    <property type="entry name" value="Nucleotidyltransferase substrate binding subunit/domain"/>
    <property type="match status" value="1"/>
</dbReference>
<dbReference type="InterPro" id="IPR002934">
    <property type="entry name" value="Polymerase_NTP_transf_dom"/>
</dbReference>
<accession>A0ABN7W9S8</accession>
<gene>
    <name evidence="2" type="ORF">GMARGA_LOCUS27784</name>
</gene>
<reference evidence="2 3" key="1">
    <citation type="submission" date="2021-06" db="EMBL/GenBank/DDBJ databases">
        <authorList>
            <person name="Kallberg Y."/>
            <person name="Tangrot J."/>
            <person name="Rosling A."/>
        </authorList>
    </citation>
    <scope>NUCLEOTIDE SEQUENCE [LARGE SCALE GENOMIC DNA]</scope>
    <source>
        <strain evidence="2 3">120-4 pot B 10/14</strain>
    </source>
</reference>